<evidence type="ECO:0000256" key="22">
    <source>
        <dbReference type="ARBA" id="ARBA00069713"/>
    </source>
</evidence>
<keyword evidence="29" id="KW-1185">Reference proteome</keyword>
<keyword evidence="9 26" id="KW-1133">Transmembrane helix</keyword>
<dbReference type="PANTHER" id="PTHR11662">
    <property type="entry name" value="SOLUTE CARRIER FAMILY 17"/>
    <property type="match status" value="1"/>
</dbReference>
<evidence type="ECO:0000256" key="5">
    <source>
        <dbReference type="ARBA" id="ARBA00022448"/>
    </source>
</evidence>
<comment type="catalytic activity">
    <reaction evidence="20">
        <text>D-glucuronate(out) + H(+)(out) = D-glucuronate(in) + H(+)(in)</text>
        <dbReference type="Rhea" id="RHEA:72591"/>
        <dbReference type="ChEBI" id="CHEBI:15378"/>
        <dbReference type="ChEBI" id="CHEBI:58720"/>
    </reaction>
    <physiologicalReaction direction="left-to-right" evidence="20">
        <dbReference type="Rhea" id="RHEA:72592"/>
    </physiologicalReaction>
</comment>
<feature type="transmembrane region" description="Helical" evidence="26">
    <location>
        <begin position="284"/>
        <end position="303"/>
    </location>
</feature>
<dbReference type="SUPFAM" id="SSF103473">
    <property type="entry name" value="MFS general substrate transporter"/>
    <property type="match status" value="1"/>
</dbReference>
<dbReference type="FunFam" id="1.20.1250.20:FF:000003">
    <property type="entry name" value="Solute carrier family 17 member 3"/>
    <property type="match status" value="1"/>
</dbReference>
<evidence type="ECO:0000256" key="12">
    <source>
        <dbReference type="ARBA" id="ARBA00023180"/>
    </source>
</evidence>
<feature type="transmembrane region" description="Helical" evidence="26">
    <location>
        <begin position="100"/>
        <end position="119"/>
    </location>
</feature>
<evidence type="ECO:0000256" key="6">
    <source>
        <dbReference type="ARBA" id="ARBA00022475"/>
    </source>
</evidence>
<evidence type="ECO:0000256" key="23">
    <source>
        <dbReference type="ARBA" id="ARBA00080244"/>
    </source>
</evidence>
<organism evidence="28 29">
    <name type="scientific">Trichonephila inaurata madagascariensis</name>
    <dbReference type="NCBI Taxonomy" id="2747483"/>
    <lineage>
        <taxon>Eukaryota</taxon>
        <taxon>Metazoa</taxon>
        <taxon>Ecdysozoa</taxon>
        <taxon>Arthropoda</taxon>
        <taxon>Chelicerata</taxon>
        <taxon>Arachnida</taxon>
        <taxon>Araneae</taxon>
        <taxon>Araneomorphae</taxon>
        <taxon>Entelegynae</taxon>
        <taxon>Araneoidea</taxon>
        <taxon>Nephilidae</taxon>
        <taxon>Trichonephila</taxon>
        <taxon>Trichonephila inaurata</taxon>
    </lineage>
</organism>
<gene>
    <name evidence="28" type="primary">SLC17A5</name>
    <name evidence="28" type="ORF">TNIN_170581</name>
</gene>
<reference evidence="28" key="1">
    <citation type="submission" date="2020-08" db="EMBL/GenBank/DDBJ databases">
        <title>Multicomponent nature underlies the extraordinary mechanical properties of spider dragline silk.</title>
        <authorList>
            <person name="Kono N."/>
            <person name="Nakamura H."/>
            <person name="Mori M."/>
            <person name="Yoshida Y."/>
            <person name="Ohtoshi R."/>
            <person name="Malay A.D."/>
            <person name="Moran D.A.P."/>
            <person name="Tomita M."/>
            <person name="Numata K."/>
            <person name="Arakawa K."/>
        </authorList>
    </citation>
    <scope>NUCLEOTIDE SEQUENCE</scope>
</reference>
<dbReference type="FunFam" id="1.20.1250.20:FF:000067">
    <property type="entry name" value="sialin isoform X2"/>
    <property type="match status" value="1"/>
</dbReference>
<keyword evidence="8" id="KW-0769">Symport</keyword>
<dbReference type="GO" id="GO:0015293">
    <property type="term" value="F:symporter activity"/>
    <property type="evidence" value="ECO:0007669"/>
    <property type="project" value="UniProtKB-KW"/>
</dbReference>
<evidence type="ECO:0000256" key="15">
    <source>
        <dbReference type="ARBA" id="ARBA00050101"/>
    </source>
</evidence>
<feature type="transmembrane region" description="Helical" evidence="26">
    <location>
        <begin position="419"/>
        <end position="441"/>
    </location>
</feature>
<name>A0A8X7CQD1_9ARAC</name>
<feature type="transmembrane region" description="Helical" evidence="26">
    <location>
        <begin position="191"/>
        <end position="210"/>
    </location>
</feature>
<dbReference type="PANTHER" id="PTHR11662:SF399">
    <property type="entry name" value="FI19708P1-RELATED"/>
    <property type="match status" value="1"/>
</dbReference>
<dbReference type="GO" id="GO:0046942">
    <property type="term" value="P:carboxylic acid transport"/>
    <property type="evidence" value="ECO:0007669"/>
    <property type="project" value="UniProtKB-ARBA"/>
</dbReference>
<comment type="catalytic activity">
    <reaction evidence="17">
        <text>N-acetylneuraminate(in) + H(+)(in) = N-acetylneuraminate(out) + H(+)(out)</text>
        <dbReference type="Rhea" id="RHEA:28987"/>
        <dbReference type="ChEBI" id="CHEBI:15378"/>
        <dbReference type="ChEBI" id="CHEBI:35418"/>
    </reaction>
    <physiologicalReaction direction="right-to-left" evidence="17">
        <dbReference type="Rhea" id="RHEA:28989"/>
    </physiologicalReaction>
</comment>
<dbReference type="InterPro" id="IPR011701">
    <property type="entry name" value="MFS"/>
</dbReference>
<proteinExistence type="predicted"/>
<dbReference type="PROSITE" id="PS50850">
    <property type="entry name" value="MFS"/>
    <property type="match status" value="1"/>
</dbReference>
<dbReference type="Gene3D" id="1.20.1250.20">
    <property type="entry name" value="MFS general substrate transporter like domains"/>
    <property type="match status" value="2"/>
</dbReference>
<dbReference type="AlphaFoldDB" id="A0A8X7CQD1"/>
<dbReference type="CDD" id="cd17318">
    <property type="entry name" value="MFS_SLC17"/>
    <property type="match status" value="1"/>
</dbReference>
<feature type="transmembrane region" description="Helical" evidence="26">
    <location>
        <begin position="131"/>
        <end position="153"/>
    </location>
</feature>
<dbReference type="Pfam" id="PF07690">
    <property type="entry name" value="MFS_1"/>
    <property type="match status" value="1"/>
</dbReference>
<comment type="catalytic activity">
    <reaction evidence="19">
        <text>L-glutamate(out) = L-glutamate(in)</text>
        <dbReference type="Rhea" id="RHEA:66336"/>
        <dbReference type="ChEBI" id="CHEBI:29985"/>
    </reaction>
    <physiologicalReaction direction="left-to-right" evidence="19">
        <dbReference type="Rhea" id="RHEA:66337"/>
    </physiologicalReaction>
</comment>
<evidence type="ECO:0000256" key="4">
    <source>
        <dbReference type="ARBA" id="ARBA00004656"/>
    </source>
</evidence>
<feature type="transmembrane region" description="Helical" evidence="26">
    <location>
        <begin position="159"/>
        <end position="179"/>
    </location>
</feature>
<keyword evidence="10" id="KW-0770">Synapse</keyword>
<keyword evidence="12" id="KW-0325">Glycoprotein</keyword>
<evidence type="ECO:0000256" key="14">
    <source>
        <dbReference type="ARBA" id="ARBA00023329"/>
    </source>
</evidence>
<dbReference type="GO" id="GO:0006820">
    <property type="term" value="P:monoatomic anion transport"/>
    <property type="evidence" value="ECO:0007669"/>
    <property type="project" value="TreeGrafter"/>
</dbReference>
<dbReference type="Proteomes" id="UP000886998">
    <property type="component" value="Unassembled WGS sequence"/>
</dbReference>
<evidence type="ECO:0000313" key="29">
    <source>
        <dbReference type="Proteomes" id="UP000886998"/>
    </source>
</evidence>
<dbReference type="InterPro" id="IPR050382">
    <property type="entry name" value="MFS_Na/Anion_cotransporter"/>
</dbReference>
<sequence>MRERDGSYFLLNSDTDIKKKKKGIPKRWILMLLGFFGFFNVYAMRVNLSVAMVAMVKQPIVHEAFNSSSVACIELIKPIKKTDRLAHMPVSTGDFDWNTSTQSVILGSFFYGYVLTQLPGGNISEKYGAKWLFGIGVLITSVFTIITPFAAWWGVYPLIIVRIIEGLGEGVTFPAMSALLGRWAPKNERSLITAVTGSGAAIGSVVSFGLSGLICDSIGWPSVFYIFGIIGVIWTVFWLCLVYETPESHPSITEKEIAEIRQGRDDKVWQRSATPWKSIFSSRYVWALTVTHFGLSWGFYTFLTELPTYLARILHFDIRRNGALSALPHLVGASFSIVASIFADKLRATERYKINTIRKSFNCIGCFVPALCVGLAGFMGCQPTIIVGLLIMMMGFSGLAHAGCGITHMDMSPEFAGTLHGITNGIANIAGFLAPIFVGIITEKGQTIENWRIVFLTTSAVMATSGFVYHFFCTAELQPWGIDRTDDKTTNVDMSEMALIAEDTS</sequence>
<dbReference type="GO" id="GO:0016323">
    <property type="term" value="C:basolateral plasma membrane"/>
    <property type="evidence" value="ECO:0007669"/>
    <property type="project" value="UniProtKB-SubCell"/>
</dbReference>
<evidence type="ECO:0000259" key="27">
    <source>
        <dbReference type="PROSITE" id="PS50850"/>
    </source>
</evidence>
<evidence type="ECO:0000256" key="10">
    <source>
        <dbReference type="ARBA" id="ARBA00023018"/>
    </source>
</evidence>
<feature type="transmembrane region" description="Helical" evidence="26">
    <location>
        <begin position="364"/>
        <end position="391"/>
    </location>
</feature>
<evidence type="ECO:0000256" key="26">
    <source>
        <dbReference type="SAM" id="Phobius"/>
    </source>
</evidence>
<evidence type="ECO:0000256" key="17">
    <source>
        <dbReference type="ARBA" id="ARBA00050625"/>
    </source>
</evidence>
<comment type="catalytic activity">
    <reaction evidence="18">
        <text>N-acetyl-L-aspartyl-L-glutamate(out) = N-acetyl-L-aspartyl-L-glutamate(in)</text>
        <dbReference type="Rhea" id="RHEA:72599"/>
        <dbReference type="ChEBI" id="CHEBI:76931"/>
    </reaction>
    <physiologicalReaction direction="left-to-right" evidence="18">
        <dbReference type="Rhea" id="RHEA:72600"/>
    </physiologicalReaction>
</comment>
<dbReference type="GO" id="GO:0005765">
    <property type="term" value="C:lysosomal membrane"/>
    <property type="evidence" value="ECO:0007669"/>
    <property type="project" value="UniProtKB-SubCell"/>
</dbReference>
<evidence type="ECO:0000256" key="3">
    <source>
        <dbReference type="ARBA" id="ARBA00004638"/>
    </source>
</evidence>
<feature type="transmembrane region" description="Helical" evidence="26">
    <location>
        <begin position="222"/>
        <end position="243"/>
    </location>
</feature>
<dbReference type="GO" id="GO:0030672">
    <property type="term" value="C:synaptic vesicle membrane"/>
    <property type="evidence" value="ECO:0007669"/>
    <property type="project" value="UniProtKB-SubCell"/>
</dbReference>
<feature type="transmembrane region" description="Helical" evidence="26">
    <location>
        <begin position="28"/>
        <end position="45"/>
    </location>
</feature>
<evidence type="ECO:0000256" key="19">
    <source>
        <dbReference type="ARBA" id="ARBA00051447"/>
    </source>
</evidence>
<comment type="subcellular location">
    <subcellularLocation>
        <location evidence="2">Basolateral cell membrane</location>
        <topology evidence="2">Multi-pass membrane protein</topology>
    </subcellularLocation>
    <subcellularLocation>
        <location evidence="3">Cytoplasmic vesicle</location>
        <location evidence="3">Secretory vesicle membrane</location>
        <topology evidence="3">Multi-pass membrane protein</topology>
    </subcellularLocation>
    <subcellularLocation>
        <location evidence="1">Cytoplasmic vesicle</location>
        <location evidence="1">Secretory vesicle</location>
        <location evidence="1">Synaptic vesicle membrane</location>
    </subcellularLocation>
    <subcellularLocation>
        <location evidence="4">Lysosome membrane</location>
    </subcellularLocation>
</comment>
<evidence type="ECO:0000256" key="8">
    <source>
        <dbReference type="ARBA" id="ARBA00022847"/>
    </source>
</evidence>
<comment type="catalytic activity">
    <reaction evidence="16">
        <text>L-aspartate(out) = L-aspartate(in)</text>
        <dbReference type="Rhea" id="RHEA:66332"/>
        <dbReference type="ChEBI" id="CHEBI:29991"/>
    </reaction>
    <physiologicalReaction direction="left-to-right" evidence="16">
        <dbReference type="Rhea" id="RHEA:66333"/>
    </physiologicalReaction>
</comment>
<keyword evidence="6" id="KW-1003">Cell membrane</keyword>
<evidence type="ECO:0000256" key="18">
    <source>
        <dbReference type="ARBA" id="ARBA00051403"/>
    </source>
</evidence>
<dbReference type="InterPro" id="IPR020846">
    <property type="entry name" value="MFS_dom"/>
</dbReference>
<comment type="function">
    <text evidence="21">Receptor for CM101, a polysaccharide produced by group B Streptococcus with antipathoangiogenic properties.</text>
</comment>
<comment type="catalytic activity">
    <reaction evidence="15">
        <text>2 nitrate(out) + H(+)(out) = 2 nitrate(in) + H(+)(in)</text>
        <dbReference type="Rhea" id="RHEA:71539"/>
        <dbReference type="ChEBI" id="CHEBI:15378"/>
        <dbReference type="ChEBI" id="CHEBI:17632"/>
    </reaction>
    <physiologicalReaction direction="left-to-right" evidence="15">
        <dbReference type="Rhea" id="RHEA:71540"/>
    </physiologicalReaction>
</comment>
<evidence type="ECO:0000256" key="11">
    <source>
        <dbReference type="ARBA" id="ARBA00023136"/>
    </source>
</evidence>
<evidence type="ECO:0000256" key="20">
    <source>
        <dbReference type="ARBA" id="ARBA00051612"/>
    </source>
</evidence>
<evidence type="ECO:0000313" key="28">
    <source>
        <dbReference type="EMBL" id="GFY72487.1"/>
    </source>
</evidence>
<feature type="transmembrane region" description="Helical" evidence="26">
    <location>
        <begin position="323"/>
        <end position="343"/>
    </location>
</feature>
<protein>
    <recommendedName>
        <fullName evidence="22">Sialin</fullName>
    </recommendedName>
    <alternativeName>
        <fullName evidence="25">H(+)/nitrate cotransporter</fullName>
    </alternativeName>
    <alternativeName>
        <fullName evidence="23">H(+)/sialic acid cotransporter</fullName>
    </alternativeName>
    <alternativeName>
        <fullName evidence="24">Vesicular excitatory amino acid transporter</fullName>
    </alternativeName>
</protein>
<dbReference type="EMBL" id="BMAV01019473">
    <property type="protein sequence ID" value="GFY72487.1"/>
    <property type="molecule type" value="Genomic_DNA"/>
</dbReference>
<evidence type="ECO:0000256" key="25">
    <source>
        <dbReference type="ARBA" id="ARBA00081925"/>
    </source>
</evidence>
<keyword evidence="13" id="KW-0458">Lysosome</keyword>
<feature type="domain" description="Major facilitator superfamily (MFS) profile" evidence="27">
    <location>
        <begin position="29"/>
        <end position="477"/>
    </location>
</feature>
<keyword evidence="14" id="KW-0968">Cytoplasmic vesicle</keyword>
<evidence type="ECO:0000256" key="7">
    <source>
        <dbReference type="ARBA" id="ARBA00022692"/>
    </source>
</evidence>
<keyword evidence="7 26" id="KW-0812">Transmembrane</keyword>
<keyword evidence="5" id="KW-0813">Transport</keyword>
<dbReference type="InterPro" id="IPR036259">
    <property type="entry name" value="MFS_trans_sf"/>
</dbReference>
<evidence type="ECO:0000256" key="24">
    <source>
        <dbReference type="ARBA" id="ARBA00081195"/>
    </source>
</evidence>
<evidence type="ECO:0000256" key="16">
    <source>
        <dbReference type="ARBA" id="ARBA00050554"/>
    </source>
</evidence>
<dbReference type="OrthoDB" id="6410675at2759"/>
<keyword evidence="11 26" id="KW-0472">Membrane</keyword>
<evidence type="ECO:0000256" key="13">
    <source>
        <dbReference type="ARBA" id="ARBA00023228"/>
    </source>
</evidence>
<comment type="caution">
    <text evidence="28">The sequence shown here is derived from an EMBL/GenBank/DDBJ whole genome shotgun (WGS) entry which is preliminary data.</text>
</comment>
<evidence type="ECO:0000256" key="9">
    <source>
        <dbReference type="ARBA" id="ARBA00022989"/>
    </source>
</evidence>
<evidence type="ECO:0000256" key="21">
    <source>
        <dbReference type="ARBA" id="ARBA00056891"/>
    </source>
</evidence>
<evidence type="ECO:0000256" key="2">
    <source>
        <dbReference type="ARBA" id="ARBA00004554"/>
    </source>
</evidence>
<feature type="transmembrane region" description="Helical" evidence="26">
    <location>
        <begin position="453"/>
        <end position="472"/>
    </location>
</feature>
<evidence type="ECO:0000256" key="1">
    <source>
        <dbReference type="ARBA" id="ARBA00004432"/>
    </source>
</evidence>
<accession>A0A8X7CQD1</accession>